<dbReference type="STRING" id="1209926.A0A1G4BRF7"/>
<dbReference type="EMBL" id="MJBS01000004">
    <property type="protein sequence ID" value="OHF03958.1"/>
    <property type="molecule type" value="Genomic_DNA"/>
</dbReference>
<accession>A0A1G4BRF7</accession>
<keyword evidence="3" id="KW-1185">Reference proteome</keyword>
<dbReference type="OrthoDB" id="674604at2759"/>
<protein>
    <recommendedName>
        <fullName evidence="1">Heterokaryon incompatibility domain-containing protein</fullName>
    </recommendedName>
</protein>
<name>A0A1G4BRF7_9PEZI</name>
<gene>
    <name evidence="2" type="ORF">CORC01_00820</name>
</gene>
<dbReference type="PANTHER" id="PTHR10622">
    <property type="entry name" value="HET DOMAIN-CONTAINING PROTEIN"/>
    <property type="match status" value="1"/>
</dbReference>
<evidence type="ECO:0000313" key="3">
    <source>
        <dbReference type="Proteomes" id="UP000176998"/>
    </source>
</evidence>
<dbReference type="Proteomes" id="UP000176998">
    <property type="component" value="Unassembled WGS sequence"/>
</dbReference>
<comment type="caution">
    <text evidence="2">The sequence shown here is derived from an EMBL/GenBank/DDBJ whole genome shotgun (WGS) entry which is preliminary data.</text>
</comment>
<organism evidence="2 3">
    <name type="scientific">Colletotrichum orchidophilum</name>
    <dbReference type="NCBI Taxonomy" id="1209926"/>
    <lineage>
        <taxon>Eukaryota</taxon>
        <taxon>Fungi</taxon>
        <taxon>Dikarya</taxon>
        <taxon>Ascomycota</taxon>
        <taxon>Pezizomycotina</taxon>
        <taxon>Sordariomycetes</taxon>
        <taxon>Hypocreomycetidae</taxon>
        <taxon>Glomerellales</taxon>
        <taxon>Glomerellaceae</taxon>
        <taxon>Colletotrichum</taxon>
    </lineage>
</organism>
<evidence type="ECO:0000313" key="2">
    <source>
        <dbReference type="EMBL" id="OHF03958.1"/>
    </source>
</evidence>
<proteinExistence type="predicted"/>
<dbReference type="InterPro" id="IPR010730">
    <property type="entry name" value="HET"/>
</dbReference>
<dbReference type="PANTHER" id="PTHR10622:SF10">
    <property type="entry name" value="HET DOMAIN-CONTAINING PROTEIN"/>
    <property type="match status" value="1"/>
</dbReference>
<dbReference type="Pfam" id="PF06985">
    <property type="entry name" value="HET"/>
    <property type="match status" value="1"/>
</dbReference>
<dbReference type="GeneID" id="34553986"/>
<reference evidence="2 3" key="1">
    <citation type="submission" date="2016-09" db="EMBL/GenBank/DDBJ databases">
        <authorList>
            <person name="Capua I."/>
            <person name="De Benedictis P."/>
            <person name="Joannis T."/>
            <person name="Lombin L.H."/>
            <person name="Cattoli G."/>
        </authorList>
    </citation>
    <scope>NUCLEOTIDE SEQUENCE [LARGE SCALE GENOMIC DNA]</scope>
    <source>
        <strain evidence="2 3">IMI 309357</strain>
    </source>
</reference>
<dbReference type="RefSeq" id="XP_022481093.1">
    <property type="nucleotide sequence ID" value="XM_022612476.1"/>
</dbReference>
<sequence>MRLLHTSRLEVESFPSDVPIHAVLSYTWDDEEVTLQDLEQKDVAVGLKGFAKLSKSCEAAAAAGFEYLWIDTCCIDKTSGTELSEAINSMYRWYRESAICYVFLPDVSQCDKDSVSTSFLKPDTIRWFTRGWTLQELLAPDNVEFFDKDWQWIGSKGDFAAEISATTGIPRHILLDPEQFSTVPVCQRMQWAASRVTTRPEDAIYSLLGLFDVNIPLLYGEGRSKAFKRLQEETVKSIEDPSIFLWTLSGDKLPEDPSEVFGGLLADDLSYFAKLDFPSEVTRTLSQDRGPHFMPLQDTAIVFTSVGARVKLSYIPVPGDSSDTLFFVPMARAAGFTAGILMQRISLEKPLFSRIVCHRTFWIGSEGTQEFIPNQVDSFPHYKSPSSKLILDRTRKVAANRIYITRFHLTPESSLFTTAEFGLSLAAGIRPQSEGREKFHLVVLENSLGFQKERVSDNIVQKGHLGQGFPESQPIPTIDWAAPLRQDVANPQGLLNTRASRDCGALGVLKLAFGYYQHTTINTGWGLSTETKLKILGTFCLVVGLEVKPRTLLGTPSAFMTPCVGITRDDDIREAIASFNYEDLGNTLWFHDHRVTGEAPNYFRSSKKIKIRCCLNQIKRLSGAWYDIDLSWSCGC</sequence>
<dbReference type="AlphaFoldDB" id="A0A1G4BRF7"/>
<evidence type="ECO:0000259" key="1">
    <source>
        <dbReference type="Pfam" id="PF06985"/>
    </source>
</evidence>
<feature type="domain" description="Heterokaryon incompatibility" evidence="1">
    <location>
        <begin position="22"/>
        <end position="109"/>
    </location>
</feature>